<gene>
    <name evidence="1" type="ORF">SAMN05421781_0578</name>
</gene>
<dbReference type="OrthoDB" id="2967851at2"/>
<dbReference type="EMBL" id="FNNC01000001">
    <property type="protein sequence ID" value="SDW13934.1"/>
    <property type="molecule type" value="Genomic_DNA"/>
</dbReference>
<dbReference type="RefSeq" id="WP_091610891.1">
    <property type="nucleotide sequence ID" value="NZ_FNNC01000001.1"/>
</dbReference>
<dbReference type="STRING" id="1122204.SAMN05421781_0578"/>
<evidence type="ECO:0008006" key="3">
    <source>
        <dbReference type="Google" id="ProtNLM"/>
    </source>
</evidence>
<proteinExistence type="predicted"/>
<organism evidence="1 2">
    <name type="scientific">Marinococcus luteus</name>
    <dbReference type="NCBI Taxonomy" id="1122204"/>
    <lineage>
        <taxon>Bacteria</taxon>
        <taxon>Bacillati</taxon>
        <taxon>Bacillota</taxon>
        <taxon>Bacilli</taxon>
        <taxon>Bacillales</taxon>
        <taxon>Bacillaceae</taxon>
        <taxon>Marinococcus</taxon>
    </lineage>
</organism>
<evidence type="ECO:0000313" key="2">
    <source>
        <dbReference type="Proteomes" id="UP000199488"/>
    </source>
</evidence>
<sequence>MQIHVTDRAAEAIRGLGDNQTMTIAYEFTGGCQGLQEFQLHASPGTTPEVRAADEDTLHLIEPAPVLDYHPTLKWLLKNKNQTIANNIHLYEHTEA</sequence>
<dbReference type="InterPro" id="IPR035903">
    <property type="entry name" value="HesB-like_dom_sf"/>
</dbReference>
<keyword evidence="2" id="KW-1185">Reference proteome</keyword>
<name>A0A1H2R4Y6_9BACI</name>
<dbReference type="SUPFAM" id="SSF89360">
    <property type="entry name" value="HesB-like domain"/>
    <property type="match status" value="1"/>
</dbReference>
<evidence type="ECO:0000313" key="1">
    <source>
        <dbReference type="EMBL" id="SDW13934.1"/>
    </source>
</evidence>
<dbReference type="Proteomes" id="UP000199488">
    <property type="component" value="Unassembled WGS sequence"/>
</dbReference>
<reference evidence="1 2" key="1">
    <citation type="submission" date="2016-10" db="EMBL/GenBank/DDBJ databases">
        <authorList>
            <person name="de Groot N.N."/>
        </authorList>
    </citation>
    <scope>NUCLEOTIDE SEQUENCE [LARGE SCALE GENOMIC DNA]</scope>
    <source>
        <strain evidence="1 2">DSM 23126</strain>
    </source>
</reference>
<dbReference type="AlphaFoldDB" id="A0A1H2R4Y6"/>
<accession>A0A1H2R4Y6</accession>
<protein>
    <recommendedName>
        <fullName evidence="3">FeS cluster biogenesis domain-containing protein</fullName>
    </recommendedName>
</protein>